<evidence type="ECO:0000313" key="1">
    <source>
        <dbReference type="EMBL" id="MCM2371063.1"/>
    </source>
</evidence>
<dbReference type="SUPFAM" id="SSF52540">
    <property type="entry name" value="P-loop containing nucleoside triphosphate hydrolases"/>
    <property type="match status" value="1"/>
</dbReference>
<evidence type="ECO:0000313" key="2">
    <source>
        <dbReference type="Proteomes" id="UP001202961"/>
    </source>
</evidence>
<dbReference type="Proteomes" id="UP001202961">
    <property type="component" value="Unassembled WGS sequence"/>
</dbReference>
<sequence length="309" mass="35194">MHVNRIHGFFGNDPPPPEQTVPETALEERQHLLSHHVRLVCQKLTHGLFVYGSRGGLGKTKIILRVLRQERIRPVLLNGHCTPLSLYTNLYNNSDKVIFLDDCDSLYRNLPALGILRSALWGDSNRGRLVTYNSSQLEIPNSFNFTGQIIFTANNLPSKNHAFNAVLSRVDVFELDASNDDVIEMMYQLADDGFESMSPSQCRMVVHFIADNSASRELSLRILEPSYRKYLYSQQAGIDWRELVMTQLDQFGTQQPSKVDTTVDDLDCLKQVLDDHGTVKEQIEAWCQLTKKSRATFFRLKKSLSTSND</sequence>
<reference evidence="1 2" key="1">
    <citation type="journal article" date="2022" name="Syst. Appl. Microbiol.">
        <title>Rhodopirellula aestuarii sp. nov., a novel member of the genus Rhodopirellula isolated from brackish sediments collected in the Tagus River estuary, Portugal.</title>
        <authorList>
            <person name="Vitorino I.R."/>
            <person name="Klimek D."/>
            <person name="Calusinska M."/>
            <person name="Lobo-da-Cunha A."/>
            <person name="Vasconcelos V."/>
            <person name="Lage O.M."/>
        </authorList>
    </citation>
    <scope>NUCLEOTIDE SEQUENCE [LARGE SCALE GENOMIC DNA]</scope>
    <source>
        <strain evidence="1 2">ICT_H3.1</strain>
    </source>
</reference>
<gene>
    <name evidence="1" type="ORF">NB063_10625</name>
</gene>
<dbReference type="EMBL" id="JAMQBK010000028">
    <property type="protein sequence ID" value="MCM2371063.1"/>
    <property type="molecule type" value="Genomic_DNA"/>
</dbReference>
<protein>
    <recommendedName>
        <fullName evidence="3">ATPase AAA-type core domain-containing protein</fullName>
    </recommendedName>
</protein>
<name>A0ABT0U3M7_9BACT</name>
<dbReference type="InterPro" id="IPR027417">
    <property type="entry name" value="P-loop_NTPase"/>
</dbReference>
<evidence type="ECO:0008006" key="3">
    <source>
        <dbReference type="Google" id="ProtNLM"/>
    </source>
</evidence>
<comment type="caution">
    <text evidence="1">The sequence shown here is derived from an EMBL/GenBank/DDBJ whole genome shotgun (WGS) entry which is preliminary data.</text>
</comment>
<keyword evidence="2" id="KW-1185">Reference proteome</keyword>
<organism evidence="1 2">
    <name type="scientific">Aporhodopirellula aestuarii</name>
    <dbReference type="NCBI Taxonomy" id="2950107"/>
    <lineage>
        <taxon>Bacteria</taxon>
        <taxon>Pseudomonadati</taxon>
        <taxon>Planctomycetota</taxon>
        <taxon>Planctomycetia</taxon>
        <taxon>Pirellulales</taxon>
        <taxon>Pirellulaceae</taxon>
        <taxon>Aporhodopirellula</taxon>
    </lineage>
</organism>
<proteinExistence type="predicted"/>
<accession>A0ABT0U3M7</accession>